<dbReference type="AlphaFoldDB" id="A0ABD1SYV8"/>
<evidence type="ECO:0000313" key="3">
    <source>
        <dbReference type="Proteomes" id="UP001604336"/>
    </source>
</evidence>
<proteinExistence type="predicted"/>
<evidence type="ECO:0000256" key="1">
    <source>
        <dbReference type="SAM" id="Coils"/>
    </source>
</evidence>
<accession>A0ABD1SYV8</accession>
<keyword evidence="3" id="KW-1185">Reference proteome</keyword>
<gene>
    <name evidence="2" type="ORF">Adt_21154</name>
</gene>
<reference evidence="3" key="1">
    <citation type="submission" date="2024-07" db="EMBL/GenBank/DDBJ databases">
        <title>Two chromosome-level genome assemblies of Korean endemic species Abeliophyllum distichum and Forsythia ovata (Oleaceae).</title>
        <authorList>
            <person name="Jang H."/>
        </authorList>
    </citation>
    <scope>NUCLEOTIDE SEQUENCE [LARGE SCALE GENOMIC DNA]</scope>
</reference>
<comment type="caution">
    <text evidence="2">The sequence shown here is derived from an EMBL/GenBank/DDBJ whole genome shotgun (WGS) entry which is preliminary data.</text>
</comment>
<organism evidence="2 3">
    <name type="scientific">Abeliophyllum distichum</name>
    <dbReference type="NCBI Taxonomy" id="126358"/>
    <lineage>
        <taxon>Eukaryota</taxon>
        <taxon>Viridiplantae</taxon>
        <taxon>Streptophyta</taxon>
        <taxon>Embryophyta</taxon>
        <taxon>Tracheophyta</taxon>
        <taxon>Spermatophyta</taxon>
        <taxon>Magnoliopsida</taxon>
        <taxon>eudicotyledons</taxon>
        <taxon>Gunneridae</taxon>
        <taxon>Pentapetalae</taxon>
        <taxon>asterids</taxon>
        <taxon>lamiids</taxon>
        <taxon>Lamiales</taxon>
        <taxon>Oleaceae</taxon>
        <taxon>Forsythieae</taxon>
        <taxon>Abeliophyllum</taxon>
    </lineage>
</organism>
<name>A0ABD1SYV8_9LAMI</name>
<feature type="coiled-coil region" evidence="1">
    <location>
        <begin position="88"/>
        <end position="122"/>
    </location>
</feature>
<keyword evidence="1" id="KW-0175">Coiled coil</keyword>
<dbReference type="Proteomes" id="UP001604336">
    <property type="component" value="Unassembled WGS sequence"/>
</dbReference>
<evidence type="ECO:0000313" key="2">
    <source>
        <dbReference type="EMBL" id="KAL2505533.1"/>
    </source>
</evidence>
<dbReference type="EMBL" id="JBFOLK010000006">
    <property type="protein sequence ID" value="KAL2505533.1"/>
    <property type="molecule type" value="Genomic_DNA"/>
</dbReference>
<protein>
    <submittedName>
        <fullName evidence="2">Uncharacterized protein</fullName>
    </submittedName>
</protein>
<sequence>MGESVEEASVSELLRLAEMNLIWRVVLTMEMYNTLTGFDGKFSKEEAKSKKLSKYLMVMSLKKSQLESEKRALQFKLDLVVAMEADMKAKYEIELKVVNESLKQAQYQKRAVEASQKRAEKAQKLAKKGPSRLKLPLPQPTKTWRLWLLKKINS</sequence>